<comment type="caution">
    <text evidence="3">The sequence shown here is derived from an EMBL/GenBank/DDBJ whole genome shotgun (WGS) entry which is preliminary data.</text>
</comment>
<feature type="domain" description="Arrestin C-terminal-like" evidence="2">
    <location>
        <begin position="164"/>
        <end position="292"/>
    </location>
</feature>
<dbReference type="Gene3D" id="2.60.40.640">
    <property type="match status" value="1"/>
</dbReference>
<dbReference type="SUPFAM" id="SSF81296">
    <property type="entry name" value="E set domains"/>
    <property type="match status" value="1"/>
</dbReference>
<reference evidence="3 4" key="1">
    <citation type="submission" date="2023-04" db="EMBL/GenBank/DDBJ databases">
        <title>Genome of Basidiobolus ranarum AG-B5.</title>
        <authorList>
            <person name="Stajich J.E."/>
            <person name="Carter-House D."/>
            <person name="Gryganskyi A."/>
        </authorList>
    </citation>
    <scope>NUCLEOTIDE SEQUENCE [LARGE SCALE GENOMIC DNA]</scope>
    <source>
        <strain evidence="3 4">AG-B5</strain>
    </source>
</reference>
<accession>A0ABR2VUQ9</accession>
<dbReference type="InterPro" id="IPR014752">
    <property type="entry name" value="Arrestin-like_C"/>
</dbReference>
<evidence type="ECO:0000313" key="4">
    <source>
        <dbReference type="Proteomes" id="UP001479436"/>
    </source>
</evidence>
<dbReference type="InterPro" id="IPR011022">
    <property type="entry name" value="Arrestin_C-like"/>
</dbReference>
<dbReference type="InterPro" id="IPR050357">
    <property type="entry name" value="Arrestin_domain-protein"/>
</dbReference>
<dbReference type="PANTHER" id="PTHR11188">
    <property type="entry name" value="ARRESTIN DOMAIN CONTAINING PROTEIN"/>
    <property type="match status" value="1"/>
</dbReference>
<dbReference type="Pfam" id="PF02752">
    <property type="entry name" value="Arrestin_C"/>
    <property type="match status" value="1"/>
</dbReference>
<gene>
    <name evidence="3" type="ORF">K7432_011398</name>
</gene>
<dbReference type="InterPro" id="IPR014756">
    <property type="entry name" value="Ig_E-set"/>
</dbReference>
<sequence length="345" mass="39004">MANQFLQIKLLEPRLTMHGSPEDSTGCVLRGTVILNLKKSLKVRSITLRLKGVVKFKLVSDLCHKKETLIKYKWNVLAPSEHIYTLGSKMHQFDFEIPLSGDLPESVKATHGNISYKLSACVERPGFNHDTKATLPIIIQRLPSPLSSGYQEPPTTSITGVWASRFFYEVDMPTYLYSPGESIPIAFKFHPLDTFFQVEKVILDVIEYTIYKRATENPFVQNTQYSNTVKEFAEPMGLTWSTSFNLPLPQEIQLDCETKYIEVNHVLLARIFLRTAEGFPMESVQLHFPIVVRPAGNLQALADVPPPDYSQFAPPIYEGSSTLFSAYIPTLPPLNQISQQEICSF</sequence>
<evidence type="ECO:0000259" key="1">
    <source>
        <dbReference type="Pfam" id="PF00339"/>
    </source>
</evidence>
<evidence type="ECO:0000259" key="2">
    <source>
        <dbReference type="Pfam" id="PF02752"/>
    </source>
</evidence>
<protein>
    <recommendedName>
        <fullName evidence="5">Arrestin C-terminal-like domain-containing protein</fullName>
    </recommendedName>
</protein>
<evidence type="ECO:0000313" key="3">
    <source>
        <dbReference type="EMBL" id="KAK9702121.1"/>
    </source>
</evidence>
<dbReference type="Pfam" id="PF00339">
    <property type="entry name" value="Arrestin_N"/>
    <property type="match status" value="1"/>
</dbReference>
<dbReference type="InterPro" id="IPR011021">
    <property type="entry name" value="Arrestin-like_N"/>
</dbReference>
<organism evidence="3 4">
    <name type="scientific">Basidiobolus ranarum</name>
    <dbReference type="NCBI Taxonomy" id="34480"/>
    <lineage>
        <taxon>Eukaryota</taxon>
        <taxon>Fungi</taxon>
        <taxon>Fungi incertae sedis</taxon>
        <taxon>Zoopagomycota</taxon>
        <taxon>Entomophthoromycotina</taxon>
        <taxon>Basidiobolomycetes</taxon>
        <taxon>Basidiobolales</taxon>
        <taxon>Basidiobolaceae</taxon>
        <taxon>Basidiobolus</taxon>
    </lineage>
</organism>
<dbReference type="PANTHER" id="PTHR11188:SF17">
    <property type="entry name" value="FI21816P1"/>
    <property type="match status" value="1"/>
</dbReference>
<keyword evidence="4" id="KW-1185">Reference proteome</keyword>
<evidence type="ECO:0008006" key="5">
    <source>
        <dbReference type="Google" id="ProtNLM"/>
    </source>
</evidence>
<dbReference type="EMBL" id="JASJQH010007750">
    <property type="protein sequence ID" value="KAK9702121.1"/>
    <property type="molecule type" value="Genomic_DNA"/>
</dbReference>
<name>A0ABR2VUQ9_9FUNG</name>
<feature type="domain" description="Arrestin-like N-terminal" evidence="1">
    <location>
        <begin position="24"/>
        <end position="133"/>
    </location>
</feature>
<proteinExistence type="predicted"/>
<dbReference type="Proteomes" id="UP001479436">
    <property type="component" value="Unassembled WGS sequence"/>
</dbReference>